<feature type="transmembrane region" description="Helical" evidence="5">
    <location>
        <begin position="12"/>
        <end position="33"/>
    </location>
</feature>
<dbReference type="RefSeq" id="WP_146594580.1">
    <property type="nucleotide sequence ID" value="NZ_SJPT01000003.1"/>
</dbReference>
<dbReference type="PANTHER" id="PTHR22550:SF5">
    <property type="entry name" value="LEUCINE ZIPPER PROTEIN 4"/>
    <property type="match status" value="1"/>
</dbReference>
<dbReference type="SMART" id="SM00327">
    <property type="entry name" value="VWA"/>
    <property type="match status" value="1"/>
</dbReference>
<evidence type="ECO:0000256" key="4">
    <source>
        <dbReference type="ARBA" id="ARBA00023136"/>
    </source>
</evidence>
<evidence type="ECO:0000256" key="5">
    <source>
        <dbReference type="SAM" id="Phobius"/>
    </source>
</evidence>
<gene>
    <name evidence="7" type="ORF">Pla52o_23340</name>
</gene>
<feature type="domain" description="VWFA" evidence="6">
    <location>
        <begin position="92"/>
        <end position="266"/>
    </location>
</feature>
<keyword evidence="8" id="KW-1185">Reference proteome</keyword>
<evidence type="ECO:0000313" key="7">
    <source>
        <dbReference type="EMBL" id="TWU24407.1"/>
    </source>
</evidence>
<name>A0A5C6CLG8_9BACT</name>
<evidence type="ECO:0000256" key="2">
    <source>
        <dbReference type="ARBA" id="ARBA00022692"/>
    </source>
</evidence>
<keyword evidence="3 5" id="KW-1133">Transmembrane helix</keyword>
<dbReference type="OrthoDB" id="9781333at2"/>
<dbReference type="Pfam" id="PF13519">
    <property type="entry name" value="VWA_2"/>
    <property type="match status" value="1"/>
</dbReference>
<evidence type="ECO:0000256" key="3">
    <source>
        <dbReference type="ARBA" id="ARBA00022989"/>
    </source>
</evidence>
<dbReference type="Proteomes" id="UP000316304">
    <property type="component" value="Unassembled WGS sequence"/>
</dbReference>
<dbReference type="SUPFAM" id="SSF53300">
    <property type="entry name" value="vWA-like"/>
    <property type="match status" value="1"/>
</dbReference>
<sequence length="348" mass="39443" precursor="true">MEIQYGNPWALNWLWLALACLAMVIVAAVRTRMRLRNFASDNFMPRLLPPRHRLLVITRAMLMLMTFVLLTIALVDIRWGKVWREIPQKGIEVMFVLDVSRSMLAEDVTPNRLGRAKQQINDMLEVMGGDRIGLVVFAGEVRQVVPMTNHYDDFRRSLKEVDTSSIRRGGSRLGDAIRVATNGFLSKTLDHKAMVILTDGEDQESEPVKAAKQAYQDHGIRIFTVGLGNQQQGARIPSGRNADSSYLQYEGEQVWSKLDGKILQAVATETNGAFIPAETKQVDMASVYRQYVAKVDQQQFETAKINQYEARFQWFLGLALLSFLCDVFAGHWMPKPSGDPFHHEGKTR</sequence>
<feature type="transmembrane region" description="Helical" evidence="5">
    <location>
        <begin position="54"/>
        <end position="75"/>
    </location>
</feature>
<dbReference type="AlphaFoldDB" id="A0A5C6CLG8"/>
<dbReference type="InterPro" id="IPR036465">
    <property type="entry name" value="vWFA_dom_sf"/>
</dbReference>
<organism evidence="7 8">
    <name type="scientific">Novipirellula galeiformis</name>
    <dbReference type="NCBI Taxonomy" id="2528004"/>
    <lineage>
        <taxon>Bacteria</taxon>
        <taxon>Pseudomonadati</taxon>
        <taxon>Planctomycetota</taxon>
        <taxon>Planctomycetia</taxon>
        <taxon>Pirellulales</taxon>
        <taxon>Pirellulaceae</taxon>
        <taxon>Novipirellula</taxon>
    </lineage>
</organism>
<reference evidence="7 8" key="1">
    <citation type="submission" date="2019-02" db="EMBL/GenBank/DDBJ databases">
        <title>Deep-cultivation of Planctomycetes and their phenomic and genomic characterization uncovers novel biology.</title>
        <authorList>
            <person name="Wiegand S."/>
            <person name="Jogler M."/>
            <person name="Boedeker C."/>
            <person name="Pinto D."/>
            <person name="Vollmers J."/>
            <person name="Rivas-Marin E."/>
            <person name="Kohn T."/>
            <person name="Peeters S.H."/>
            <person name="Heuer A."/>
            <person name="Rast P."/>
            <person name="Oberbeckmann S."/>
            <person name="Bunk B."/>
            <person name="Jeske O."/>
            <person name="Meyerdierks A."/>
            <person name="Storesund J.E."/>
            <person name="Kallscheuer N."/>
            <person name="Luecker S."/>
            <person name="Lage O.M."/>
            <person name="Pohl T."/>
            <person name="Merkel B.J."/>
            <person name="Hornburger P."/>
            <person name="Mueller R.-W."/>
            <person name="Bruemmer F."/>
            <person name="Labrenz M."/>
            <person name="Spormann A.M."/>
            <person name="Op Den Camp H."/>
            <person name="Overmann J."/>
            <person name="Amann R."/>
            <person name="Jetten M.S.M."/>
            <person name="Mascher T."/>
            <person name="Medema M.H."/>
            <person name="Devos D.P."/>
            <person name="Kaster A.-K."/>
            <person name="Ovreas L."/>
            <person name="Rohde M."/>
            <person name="Galperin M.Y."/>
            <person name="Jogler C."/>
        </authorList>
    </citation>
    <scope>NUCLEOTIDE SEQUENCE [LARGE SCALE GENOMIC DNA]</scope>
    <source>
        <strain evidence="7 8">Pla52o</strain>
    </source>
</reference>
<keyword evidence="1" id="KW-1003">Cell membrane</keyword>
<dbReference type="EMBL" id="SJPT01000003">
    <property type="protein sequence ID" value="TWU24407.1"/>
    <property type="molecule type" value="Genomic_DNA"/>
</dbReference>
<dbReference type="Gene3D" id="3.40.50.410">
    <property type="entry name" value="von Willebrand factor, type A domain"/>
    <property type="match status" value="1"/>
</dbReference>
<dbReference type="PANTHER" id="PTHR22550">
    <property type="entry name" value="SPORE GERMINATION PROTEIN"/>
    <property type="match status" value="1"/>
</dbReference>
<accession>A0A5C6CLG8</accession>
<evidence type="ECO:0000313" key="8">
    <source>
        <dbReference type="Proteomes" id="UP000316304"/>
    </source>
</evidence>
<evidence type="ECO:0000259" key="6">
    <source>
        <dbReference type="PROSITE" id="PS50234"/>
    </source>
</evidence>
<keyword evidence="4 5" id="KW-0472">Membrane</keyword>
<keyword evidence="2 5" id="KW-0812">Transmembrane</keyword>
<protein>
    <submittedName>
        <fullName evidence="7">von Willebrand factor type A domain protein</fullName>
    </submittedName>
</protein>
<proteinExistence type="predicted"/>
<dbReference type="InterPro" id="IPR050768">
    <property type="entry name" value="UPF0353/GerABKA_families"/>
</dbReference>
<dbReference type="PROSITE" id="PS50234">
    <property type="entry name" value="VWFA"/>
    <property type="match status" value="1"/>
</dbReference>
<evidence type="ECO:0000256" key="1">
    <source>
        <dbReference type="ARBA" id="ARBA00022475"/>
    </source>
</evidence>
<dbReference type="InterPro" id="IPR002035">
    <property type="entry name" value="VWF_A"/>
</dbReference>
<comment type="caution">
    <text evidence="7">The sequence shown here is derived from an EMBL/GenBank/DDBJ whole genome shotgun (WGS) entry which is preliminary data.</text>
</comment>